<protein>
    <submittedName>
        <fullName evidence="1">Uncharacterized protein</fullName>
    </submittedName>
</protein>
<proteinExistence type="predicted"/>
<gene>
    <name evidence="1" type="ORF">ACFO1S_25145</name>
</gene>
<sequence>MKEDILTENTEVPTESNELEADAIRSLDDTKKEIFKILADKEIDQQLKDVMLNHLIGIDRGLIERINLNPKTTFEIKTYNEVVEVSHVLRKIRKELKRLLPEHGDNTD</sequence>
<name>A0ABV8SHA7_9BACL</name>
<evidence type="ECO:0000313" key="2">
    <source>
        <dbReference type="Proteomes" id="UP001595755"/>
    </source>
</evidence>
<evidence type="ECO:0000313" key="1">
    <source>
        <dbReference type="EMBL" id="MFC4306711.1"/>
    </source>
</evidence>
<organism evidence="1 2">
    <name type="scientific">Cohnella boryungensis</name>
    <dbReference type="NCBI Taxonomy" id="768479"/>
    <lineage>
        <taxon>Bacteria</taxon>
        <taxon>Bacillati</taxon>
        <taxon>Bacillota</taxon>
        <taxon>Bacilli</taxon>
        <taxon>Bacillales</taxon>
        <taxon>Paenibacillaceae</taxon>
        <taxon>Cohnella</taxon>
    </lineage>
</organism>
<keyword evidence="2" id="KW-1185">Reference proteome</keyword>
<dbReference type="Proteomes" id="UP001595755">
    <property type="component" value="Unassembled WGS sequence"/>
</dbReference>
<dbReference type="RefSeq" id="WP_204602228.1">
    <property type="nucleotide sequence ID" value="NZ_JBHSED010000065.1"/>
</dbReference>
<dbReference type="EMBL" id="JBHSED010000065">
    <property type="protein sequence ID" value="MFC4306711.1"/>
    <property type="molecule type" value="Genomic_DNA"/>
</dbReference>
<comment type="caution">
    <text evidence="1">The sequence shown here is derived from an EMBL/GenBank/DDBJ whole genome shotgun (WGS) entry which is preliminary data.</text>
</comment>
<accession>A0ABV8SHA7</accession>
<reference evidence="2" key="1">
    <citation type="journal article" date="2019" name="Int. J. Syst. Evol. Microbiol.">
        <title>The Global Catalogue of Microorganisms (GCM) 10K type strain sequencing project: providing services to taxonomists for standard genome sequencing and annotation.</title>
        <authorList>
            <consortium name="The Broad Institute Genomics Platform"/>
            <consortium name="The Broad Institute Genome Sequencing Center for Infectious Disease"/>
            <person name="Wu L."/>
            <person name="Ma J."/>
        </authorList>
    </citation>
    <scope>NUCLEOTIDE SEQUENCE [LARGE SCALE GENOMIC DNA]</scope>
    <source>
        <strain evidence="2">CGMCC 4.1641</strain>
    </source>
</reference>